<dbReference type="InterPro" id="IPR001444">
    <property type="entry name" value="Flag_bb_rod_N"/>
</dbReference>
<keyword evidence="8" id="KW-0969">Cilium</keyword>
<dbReference type="Pfam" id="PF06429">
    <property type="entry name" value="Flg_bbr_C"/>
    <property type="match status" value="1"/>
</dbReference>
<keyword evidence="9" id="KW-1185">Reference proteome</keyword>
<dbReference type="SUPFAM" id="SSF117143">
    <property type="entry name" value="Flagellar hook protein flgE"/>
    <property type="match status" value="1"/>
</dbReference>
<keyword evidence="3 4" id="KW-0975">Bacterial flagellum</keyword>
<dbReference type="PANTHER" id="PTHR30435:SF19">
    <property type="entry name" value="FLAGELLAR BASAL-BODY ROD PROTEIN FLGG"/>
    <property type="match status" value="1"/>
</dbReference>
<dbReference type="KEGG" id="mmyr:MXMO3_01548"/>
<dbReference type="GO" id="GO:0030694">
    <property type="term" value="C:bacterial-type flagellum basal body, rod"/>
    <property type="evidence" value="ECO:0007669"/>
    <property type="project" value="UniProtKB-UniRule"/>
</dbReference>
<protein>
    <recommendedName>
        <fullName evidence="4">Flagellar basal-body rod protein FlgF</fullName>
    </recommendedName>
</protein>
<reference evidence="8 9" key="1">
    <citation type="submission" date="2017-05" db="EMBL/GenBank/DDBJ databases">
        <title>Genome Analysis of Maritalea myrionectae HL2708#5.</title>
        <authorList>
            <consortium name="Cotde Inc.-PKNU"/>
            <person name="Jang D."/>
            <person name="Oh H.-M."/>
        </authorList>
    </citation>
    <scope>NUCLEOTIDE SEQUENCE [LARGE SCALE GENOMIC DNA]</scope>
    <source>
        <strain evidence="8 9">HL2708#5</strain>
    </source>
</reference>
<dbReference type="EMBL" id="CP021330">
    <property type="protein sequence ID" value="AVX04078.1"/>
    <property type="molecule type" value="Genomic_DNA"/>
</dbReference>
<evidence type="ECO:0000259" key="5">
    <source>
        <dbReference type="Pfam" id="PF00460"/>
    </source>
</evidence>
<evidence type="ECO:0000256" key="4">
    <source>
        <dbReference type="RuleBase" id="RU362116"/>
    </source>
</evidence>
<organism evidence="8 9">
    <name type="scientific">Maritalea myrionectae</name>
    <dbReference type="NCBI Taxonomy" id="454601"/>
    <lineage>
        <taxon>Bacteria</taxon>
        <taxon>Pseudomonadati</taxon>
        <taxon>Pseudomonadota</taxon>
        <taxon>Alphaproteobacteria</taxon>
        <taxon>Hyphomicrobiales</taxon>
        <taxon>Devosiaceae</taxon>
        <taxon>Maritalea</taxon>
    </lineage>
</organism>
<dbReference type="InterPro" id="IPR053967">
    <property type="entry name" value="LlgE_F_G-like_D1"/>
</dbReference>
<dbReference type="InterPro" id="IPR012836">
    <property type="entry name" value="FlgF"/>
</dbReference>
<feature type="domain" description="Flagellar hook protein FlgE/F/G-like D1" evidence="7">
    <location>
        <begin position="88"/>
        <end position="152"/>
    </location>
</feature>
<evidence type="ECO:0000313" key="8">
    <source>
        <dbReference type="EMBL" id="AVX04078.1"/>
    </source>
</evidence>
<feature type="domain" description="Flagellar basal-body/hook protein C-terminal" evidence="6">
    <location>
        <begin position="195"/>
        <end position="238"/>
    </location>
</feature>
<dbReference type="Proteomes" id="UP000258927">
    <property type="component" value="Chromosome"/>
</dbReference>
<evidence type="ECO:0000256" key="3">
    <source>
        <dbReference type="ARBA" id="ARBA00023143"/>
    </source>
</evidence>
<comment type="subcellular location">
    <subcellularLocation>
        <location evidence="1 4">Bacterial flagellum basal body</location>
    </subcellularLocation>
</comment>
<dbReference type="PANTHER" id="PTHR30435">
    <property type="entry name" value="FLAGELLAR PROTEIN"/>
    <property type="match status" value="1"/>
</dbReference>
<dbReference type="NCBIfam" id="TIGR02490">
    <property type="entry name" value="flgF"/>
    <property type="match status" value="1"/>
</dbReference>
<dbReference type="Pfam" id="PF22692">
    <property type="entry name" value="LlgE_F_G_D1"/>
    <property type="match status" value="1"/>
</dbReference>
<feature type="domain" description="Flagellar basal body rod protein N-terminal" evidence="5">
    <location>
        <begin position="7"/>
        <end position="35"/>
    </location>
</feature>
<comment type="similarity">
    <text evidence="2 4">Belongs to the flagella basal body rod proteins family.</text>
</comment>
<proteinExistence type="inferred from homology"/>
<evidence type="ECO:0000259" key="7">
    <source>
        <dbReference type="Pfam" id="PF22692"/>
    </source>
</evidence>
<name>A0A2R4MDG2_9HYPH</name>
<evidence type="ECO:0000313" key="9">
    <source>
        <dbReference type="Proteomes" id="UP000258927"/>
    </source>
</evidence>
<dbReference type="AlphaFoldDB" id="A0A2R4MDG2"/>
<dbReference type="InterPro" id="IPR037925">
    <property type="entry name" value="FlgE/F/G-like"/>
</dbReference>
<evidence type="ECO:0000256" key="1">
    <source>
        <dbReference type="ARBA" id="ARBA00004117"/>
    </source>
</evidence>
<dbReference type="GO" id="GO:0071978">
    <property type="term" value="P:bacterial-type flagellum-dependent swarming motility"/>
    <property type="evidence" value="ECO:0007669"/>
    <property type="project" value="TreeGrafter"/>
</dbReference>
<dbReference type="NCBIfam" id="TIGR03506">
    <property type="entry name" value="FlgEFG_subfam"/>
    <property type="match status" value="1"/>
</dbReference>
<dbReference type="RefSeq" id="WP_117395481.1">
    <property type="nucleotide sequence ID" value="NZ_CP021330.1"/>
</dbReference>
<comment type="subunit">
    <text evidence="4">The basal body constitutes a major portion of the flagellar organelle and consists of five rings (E,L,P,S, and M) mounted on a central rod. The rod consists of about 26 subunits of FlgG in the distal portion, and FlgB, FlgC and FlgF are thought to build up the proximal portion of the rod with about 6 subunits each.</text>
</comment>
<dbReference type="InterPro" id="IPR020013">
    <property type="entry name" value="Flagellar_FlgE/F/G"/>
</dbReference>
<keyword evidence="8" id="KW-0966">Cell projection</keyword>
<dbReference type="PROSITE" id="PS00588">
    <property type="entry name" value="FLAGELLA_BB_ROD"/>
    <property type="match status" value="1"/>
</dbReference>
<gene>
    <name evidence="8" type="ORF">MXMO3_01548</name>
</gene>
<accession>A0A2R4MDG2</accession>
<dbReference type="InterPro" id="IPR019776">
    <property type="entry name" value="Flagellar_basal_body_rod_CS"/>
</dbReference>
<dbReference type="Pfam" id="PF00460">
    <property type="entry name" value="Flg_bb_rod"/>
    <property type="match status" value="1"/>
</dbReference>
<sequence>MENAQLIGLSRQIALRRQMDVVANNMANLNTAGYKNMDILFEEYVMPVARHKDFEMMDQPLSYTQDWATIHDFASGSITQTGNPLDIAIQGDGFFVISTPAGERYTRNGAFQLNERGELVTSEGYNVLADGGFLTFNPGETGITITEDGRVSSSAGDKGILRVAEFENPQSLRREGDTMFSGENPIFDNPSRFVQMAIERSNVSGVSEMTEMIRVTKAYESISGMQQRQDELRRTAIRKLGDTKA</sequence>
<evidence type="ECO:0000259" key="6">
    <source>
        <dbReference type="Pfam" id="PF06429"/>
    </source>
</evidence>
<keyword evidence="8" id="KW-0282">Flagellum</keyword>
<dbReference type="STRING" id="1122213.GCA_000423365_01242"/>
<evidence type="ECO:0000256" key="2">
    <source>
        <dbReference type="ARBA" id="ARBA00009677"/>
    </source>
</evidence>
<dbReference type="InterPro" id="IPR010930">
    <property type="entry name" value="Flg_bb/hook_C_dom"/>
</dbReference>